<keyword evidence="2" id="KW-0456">Lyase</keyword>
<evidence type="ECO:0000256" key="1">
    <source>
        <dbReference type="ARBA" id="ARBA00010986"/>
    </source>
</evidence>
<dbReference type="Pfam" id="PF20629">
    <property type="entry name" value="GD_AH_C"/>
    <property type="match status" value="1"/>
</dbReference>
<feature type="domain" description="SAF" evidence="3">
    <location>
        <begin position="14"/>
        <end position="85"/>
    </location>
</feature>
<dbReference type="InterPro" id="IPR052172">
    <property type="entry name" value="UxaA_altronate/galactarate_dh"/>
</dbReference>
<dbReference type="Pfam" id="PF04295">
    <property type="entry name" value="GD_AH_second"/>
    <property type="match status" value="1"/>
</dbReference>
<dbReference type="InterPro" id="IPR048332">
    <property type="entry name" value="GD_AH_C"/>
</dbReference>
<dbReference type="Proteomes" id="UP001163981">
    <property type="component" value="Chromosome"/>
</dbReference>
<protein>
    <submittedName>
        <fullName evidence="4">Altronate dehydratase</fullName>
    </submittedName>
</protein>
<evidence type="ECO:0000313" key="5">
    <source>
        <dbReference type="Proteomes" id="UP001163981"/>
    </source>
</evidence>
<comment type="similarity">
    <text evidence="1">Belongs to the UxaA family.</text>
</comment>
<keyword evidence="5" id="KW-1185">Reference proteome</keyword>
<reference evidence="4" key="1">
    <citation type="submission" date="2021-02" db="EMBL/GenBank/DDBJ databases">
        <title>Salinimicrobium sp. nov. isolated from seawater in Tongyeong, Republic of Korea.</title>
        <authorList>
            <person name="Lee S.-J."/>
        </authorList>
    </citation>
    <scope>NUCLEOTIDE SEQUENCE</scope>
    <source>
        <strain evidence="4">HN-2-9-2</strain>
    </source>
</reference>
<organism evidence="4 5">
    <name type="scientific">Salinimicrobium tongyeongense</name>
    <dbReference type="NCBI Taxonomy" id="2809707"/>
    <lineage>
        <taxon>Bacteria</taxon>
        <taxon>Pseudomonadati</taxon>
        <taxon>Bacteroidota</taxon>
        <taxon>Flavobacteriia</taxon>
        <taxon>Flavobacteriales</taxon>
        <taxon>Flavobacteriaceae</taxon>
        <taxon>Salinimicrobium</taxon>
    </lineage>
</organism>
<dbReference type="InterPro" id="IPR007392">
    <property type="entry name" value="GD_AH_second"/>
</dbReference>
<dbReference type="PANTHER" id="PTHR30536">
    <property type="entry name" value="ALTRONATE/GALACTARATE DEHYDRATASE"/>
    <property type="match status" value="1"/>
</dbReference>
<dbReference type="PANTHER" id="PTHR30536:SF5">
    <property type="entry name" value="ALTRONATE DEHYDRATASE"/>
    <property type="match status" value="1"/>
</dbReference>
<sequence length="537" mass="58290">MSFLDKAVIISPNDNVAVALQNIQKGELLKMNNSSIKMVEDVPVKHKISLHFFCKGDIIYMYGVPVGEVIVPIPPGGRLTTVNVKHLAAEYKIGNPEYDVIPPDVGHLENKYFHGYYRGDGQVGTRNFWLFIPMVFCQNRNLQVLKEAFDTELGYKKENPIKQQIKELIGDSNGSSSIPKYRKIFENIDGIKFLSHEGGCGGTREDAQMLVNLLAGYINNPNVAGATVLSLGCQHAQVSMLQEVLKDKYICKKPVLYFEQQQYASEKEMLRDIVNDTFKKLKEANKIKRNPAPLSKLSIGLECGGSDGFSGITANPLIGNVSDKIGALGGKGILSEFPELCGVEQDIINRCETRETAEKFINLMEAYNTRAKEVGSGFDMNPSPGNIKDGLITDAIKSAGAATKGGRAAVTDVLDYTEYAVKPGLNLLCTPGNDVESTTGLCGSGANLILFSTGLGTPTGNPICPVLKISSNSALPKKITDIIDFDAGRIISEGASLEDLSEELLELIVEVASGTKKTCADILGQDDFIPWKRGVSL</sequence>
<dbReference type="CDD" id="cd11613">
    <property type="entry name" value="SAF_AH_GD"/>
    <property type="match status" value="1"/>
</dbReference>
<dbReference type="InterPro" id="IPR044144">
    <property type="entry name" value="SAF_UxaA/GarD"/>
</dbReference>
<name>A0ABY6NUU0_9FLAO</name>
<evidence type="ECO:0000313" key="4">
    <source>
        <dbReference type="EMBL" id="UZH56672.1"/>
    </source>
</evidence>
<accession>A0ABY6NUU0</accession>
<dbReference type="RefSeq" id="WP_265165300.1">
    <property type="nucleotide sequence ID" value="NZ_CP069620.1"/>
</dbReference>
<dbReference type="Gene3D" id="2.30.130.110">
    <property type="match status" value="1"/>
</dbReference>
<evidence type="ECO:0000256" key="2">
    <source>
        <dbReference type="ARBA" id="ARBA00023239"/>
    </source>
</evidence>
<proteinExistence type="inferred from homology"/>
<dbReference type="EMBL" id="CP069620">
    <property type="protein sequence ID" value="UZH56672.1"/>
    <property type="molecule type" value="Genomic_DNA"/>
</dbReference>
<gene>
    <name evidence="4" type="ORF">JRG66_07415</name>
</gene>
<dbReference type="InterPro" id="IPR013974">
    <property type="entry name" value="SAF"/>
</dbReference>
<evidence type="ECO:0000259" key="3">
    <source>
        <dbReference type="SMART" id="SM00858"/>
    </source>
</evidence>
<dbReference type="SMART" id="SM00858">
    <property type="entry name" value="SAF"/>
    <property type="match status" value="1"/>
</dbReference>